<evidence type="ECO:0000256" key="3">
    <source>
        <dbReference type="ARBA" id="ARBA00023125"/>
    </source>
</evidence>
<dbReference type="SUPFAM" id="SSF53850">
    <property type="entry name" value="Periplasmic binding protein-like II"/>
    <property type="match status" value="1"/>
</dbReference>
<dbReference type="OrthoDB" id="9813056at2"/>
<evidence type="ECO:0000256" key="1">
    <source>
        <dbReference type="ARBA" id="ARBA00009437"/>
    </source>
</evidence>
<keyword evidence="3" id="KW-0238">DNA-binding</keyword>
<comment type="similarity">
    <text evidence="1">Belongs to the LysR transcriptional regulatory family.</text>
</comment>
<dbReference type="EMBL" id="VLLF01000001">
    <property type="protein sequence ID" value="TWI92664.1"/>
    <property type="molecule type" value="Genomic_DNA"/>
</dbReference>
<evidence type="ECO:0000259" key="5">
    <source>
        <dbReference type="PROSITE" id="PS50931"/>
    </source>
</evidence>
<reference evidence="6 7" key="1">
    <citation type="submission" date="2019-07" db="EMBL/GenBank/DDBJ databases">
        <title>Genomic Encyclopedia of Archaeal and Bacterial Type Strains, Phase II (KMG-II): from individual species to whole genera.</title>
        <authorList>
            <person name="Goeker M."/>
        </authorList>
    </citation>
    <scope>NUCLEOTIDE SEQUENCE [LARGE SCALE GENOMIC DNA]</scope>
    <source>
        <strain evidence="6 7">ATCC BAA-252</strain>
    </source>
</reference>
<evidence type="ECO:0000313" key="7">
    <source>
        <dbReference type="Proteomes" id="UP000320593"/>
    </source>
</evidence>
<dbReference type="Pfam" id="PF03466">
    <property type="entry name" value="LysR_substrate"/>
    <property type="match status" value="1"/>
</dbReference>
<dbReference type="Gene3D" id="3.40.190.10">
    <property type="entry name" value="Periplasmic binding protein-like II"/>
    <property type="match status" value="2"/>
</dbReference>
<evidence type="ECO:0000256" key="2">
    <source>
        <dbReference type="ARBA" id="ARBA00023015"/>
    </source>
</evidence>
<evidence type="ECO:0000256" key="4">
    <source>
        <dbReference type="ARBA" id="ARBA00023163"/>
    </source>
</evidence>
<dbReference type="Gene3D" id="1.10.10.10">
    <property type="entry name" value="Winged helix-like DNA-binding domain superfamily/Winged helix DNA-binding domain"/>
    <property type="match status" value="1"/>
</dbReference>
<dbReference type="CDD" id="cd08432">
    <property type="entry name" value="PBP2_GcdR_TrpI_HvrB_AmpR_like"/>
    <property type="match status" value="1"/>
</dbReference>
<dbReference type="PANTHER" id="PTHR30537:SF74">
    <property type="entry name" value="HTH-TYPE TRANSCRIPTIONAL REGULATOR TRPI"/>
    <property type="match status" value="1"/>
</dbReference>
<dbReference type="InterPro" id="IPR036388">
    <property type="entry name" value="WH-like_DNA-bd_sf"/>
</dbReference>
<dbReference type="GO" id="GO:0003700">
    <property type="term" value="F:DNA-binding transcription factor activity"/>
    <property type="evidence" value="ECO:0007669"/>
    <property type="project" value="InterPro"/>
</dbReference>
<dbReference type="InterPro" id="IPR058163">
    <property type="entry name" value="LysR-type_TF_proteobact-type"/>
</dbReference>
<proteinExistence type="inferred from homology"/>
<gene>
    <name evidence="6" type="ORF">JM93_00207</name>
</gene>
<sequence>MFQGSDLVNDQKMCMFKYATYLVICILSNLPPLNALRSFCAVGQKKSIAGAAAELSVSPSAVSQQIKTLEAWIGVQLLQRRNSSVELTEKGASYYASVWQALSLIEDATQNLRGAENSAQLTISVLPSFASLWLVPRLGKFTSMHAGIDVSVLTSNSLVDFSSDNIDVGVRYGMGGYDGLTCRKLMPEYVNVVCTPAALYRYIKTYGSIENMSGLSEVPFIDDVGPKVTFKQSAKDWMSERGLDPNGISYAFRFTDSHIAIENMISQNMFMLARLSLVEGRMKTGEVIAPFGPWTVEKAGYYLVSPEHMVLRPAAKVFVSWLTKECEVWEKRAETLRDWQG</sequence>
<dbReference type="AlphaFoldDB" id="A0A562THE3"/>
<organism evidence="6 7">
    <name type="scientific">Roseibium hamelinense</name>
    <dbReference type="NCBI Taxonomy" id="150831"/>
    <lineage>
        <taxon>Bacteria</taxon>
        <taxon>Pseudomonadati</taxon>
        <taxon>Pseudomonadota</taxon>
        <taxon>Alphaproteobacteria</taxon>
        <taxon>Hyphomicrobiales</taxon>
        <taxon>Stappiaceae</taxon>
        <taxon>Roseibium</taxon>
    </lineage>
</organism>
<dbReference type="PROSITE" id="PS50931">
    <property type="entry name" value="HTH_LYSR"/>
    <property type="match status" value="1"/>
</dbReference>
<dbReference type="PANTHER" id="PTHR30537">
    <property type="entry name" value="HTH-TYPE TRANSCRIPTIONAL REGULATOR"/>
    <property type="match status" value="1"/>
</dbReference>
<dbReference type="GO" id="GO:0006351">
    <property type="term" value="P:DNA-templated transcription"/>
    <property type="evidence" value="ECO:0007669"/>
    <property type="project" value="TreeGrafter"/>
</dbReference>
<dbReference type="SUPFAM" id="SSF46785">
    <property type="entry name" value="Winged helix' DNA-binding domain"/>
    <property type="match status" value="1"/>
</dbReference>
<dbReference type="InterPro" id="IPR000847">
    <property type="entry name" value="LysR_HTH_N"/>
</dbReference>
<keyword evidence="2" id="KW-0805">Transcription regulation</keyword>
<evidence type="ECO:0000313" key="6">
    <source>
        <dbReference type="EMBL" id="TWI92664.1"/>
    </source>
</evidence>
<accession>A0A562THE3</accession>
<comment type="caution">
    <text evidence="6">The sequence shown here is derived from an EMBL/GenBank/DDBJ whole genome shotgun (WGS) entry which is preliminary data.</text>
</comment>
<dbReference type="GO" id="GO:0043565">
    <property type="term" value="F:sequence-specific DNA binding"/>
    <property type="evidence" value="ECO:0007669"/>
    <property type="project" value="TreeGrafter"/>
</dbReference>
<dbReference type="Proteomes" id="UP000320593">
    <property type="component" value="Unassembled WGS sequence"/>
</dbReference>
<dbReference type="Pfam" id="PF00126">
    <property type="entry name" value="HTH_1"/>
    <property type="match status" value="1"/>
</dbReference>
<feature type="domain" description="HTH lysR-type" evidence="5">
    <location>
        <begin position="31"/>
        <end position="88"/>
    </location>
</feature>
<name>A0A562THE3_9HYPH</name>
<dbReference type="InterPro" id="IPR005119">
    <property type="entry name" value="LysR_subst-bd"/>
</dbReference>
<protein>
    <submittedName>
        <fullName evidence="6">LysR family glycine cleavage system transcriptional activator</fullName>
    </submittedName>
</protein>
<keyword evidence="7" id="KW-1185">Reference proteome</keyword>
<keyword evidence="4" id="KW-0804">Transcription</keyword>
<dbReference type="FunFam" id="1.10.10.10:FF:000001">
    <property type="entry name" value="LysR family transcriptional regulator"/>
    <property type="match status" value="1"/>
</dbReference>
<dbReference type="InterPro" id="IPR036390">
    <property type="entry name" value="WH_DNA-bd_sf"/>
</dbReference>